<keyword evidence="9" id="KW-1185">Reference proteome</keyword>
<dbReference type="SMART" id="SM00454">
    <property type="entry name" value="SAM"/>
    <property type="match status" value="3"/>
</dbReference>
<organism evidence="8 9">
    <name type="scientific">Tachysurus vachellii</name>
    <name type="common">Darkbarbel catfish</name>
    <name type="synonym">Pelteobagrus vachellii</name>
    <dbReference type="NCBI Taxonomy" id="175792"/>
    <lineage>
        <taxon>Eukaryota</taxon>
        <taxon>Metazoa</taxon>
        <taxon>Chordata</taxon>
        <taxon>Craniata</taxon>
        <taxon>Vertebrata</taxon>
        <taxon>Euteleostomi</taxon>
        <taxon>Actinopterygii</taxon>
        <taxon>Neopterygii</taxon>
        <taxon>Teleostei</taxon>
        <taxon>Ostariophysi</taxon>
        <taxon>Siluriformes</taxon>
        <taxon>Bagridae</taxon>
        <taxon>Tachysurus</taxon>
    </lineage>
</organism>
<evidence type="ECO:0000313" key="9">
    <source>
        <dbReference type="Proteomes" id="UP001187315"/>
    </source>
</evidence>
<accession>A0AA88N5P0</accession>
<keyword evidence="3" id="KW-0677">Repeat</keyword>
<dbReference type="PROSITE" id="PS50105">
    <property type="entry name" value="SAM_DOMAIN"/>
    <property type="match status" value="2"/>
</dbReference>
<dbReference type="CDD" id="cd09566">
    <property type="entry name" value="SAM_liprin-beta1_2_repeat2"/>
    <property type="match status" value="1"/>
</dbReference>
<comment type="caution">
    <text evidence="8">The sequence shown here is derived from an EMBL/GenBank/DDBJ whole genome shotgun (WGS) entry which is preliminary data.</text>
</comment>
<evidence type="ECO:0000256" key="1">
    <source>
        <dbReference type="ARBA" id="ARBA00007547"/>
    </source>
</evidence>
<evidence type="ECO:0000256" key="5">
    <source>
        <dbReference type="ARBA" id="ARBA00060046"/>
    </source>
</evidence>
<evidence type="ECO:0000256" key="2">
    <source>
        <dbReference type="ARBA" id="ARBA00022553"/>
    </source>
</evidence>
<evidence type="ECO:0000256" key="3">
    <source>
        <dbReference type="ARBA" id="ARBA00022737"/>
    </source>
</evidence>
<feature type="compositionally biased region" description="Polar residues" evidence="6">
    <location>
        <begin position="444"/>
        <end position="457"/>
    </location>
</feature>
<dbReference type="FunFam" id="1.10.150.50:FF:000007">
    <property type="entry name" value="Liprin-beta-1 isoform 1"/>
    <property type="match status" value="1"/>
</dbReference>
<feature type="compositionally biased region" description="Basic and acidic residues" evidence="6">
    <location>
        <begin position="232"/>
        <end position="242"/>
    </location>
</feature>
<feature type="region of interest" description="Disordered" evidence="6">
    <location>
        <begin position="232"/>
        <end position="255"/>
    </location>
</feature>
<feature type="region of interest" description="Disordered" evidence="6">
    <location>
        <begin position="379"/>
        <end position="398"/>
    </location>
</feature>
<dbReference type="InterPro" id="IPR029515">
    <property type="entry name" value="Liprin"/>
</dbReference>
<dbReference type="GO" id="GO:0048786">
    <property type="term" value="C:presynaptic active zone"/>
    <property type="evidence" value="ECO:0007669"/>
    <property type="project" value="TreeGrafter"/>
</dbReference>
<dbReference type="Pfam" id="PF00536">
    <property type="entry name" value="SAM_1"/>
    <property type="match status" value="2"/>
</dbReference>
<dbReference type="Pfam" id="PF07647">
    <property type="entry name" value="SAM_2"/>
    <property type="match status" value="1"/>
</dbReference>
<feature type="region of interest" description="Disordered" evidence="6">
    <location>
        <begin position="406"/>
        <end position="464"/>
    </location>
</feature>
<keyword evidence="2" id="KW-0597">Phosphoprotein</keyword>
<feature type="domain" description="SAM" evidence="7">
    <location>
        <begin position="593"/>
        <end position="657"/>
    </location>
</feature>
<keyword evidence="4" id="KW-0175">Coiled coil</keyword>
<feature type="compositionally biased region" description="Low complexity" evidence="6">
    <location>
        <begin position="511"/>
        <end position="523"/>
    </location>
</feature>
<dbReference type="SUPFAM" id="SSF47769">
    <property type="entry name" value="SAM/Pointed domain"/>
    <property type="match status" value="3"/>
</dbReference>
<evidence type="ECO:0000313" key="8">
    <source>
        <dbReference type="EMBL" id="KAK2847985.1"/>
    </source>
</evidence>
<dbReference type="PANTHER" id="PTHR12587:SF16">
    <property type="entry name" value="LIPRIN-BETA-1"/>
    <property type="match status" value="1"/>
</dbReference>
<gene>
    <name evidence="8" type="ORF">Q7C36_009667</name>
</gene>
<dbReference type="CDD" id="cd09563">
    <property type="entry name" value="SAM_liprin-beta1_2_repeat1"/>
    <property type="match status" value="1"/>
</dbReference>
<dbReference type="FunFam" id="1.10.150.50:FF:000005">
    <property type="entry name" value="Liprin-beta-1 isoform 1"/>
    <property type="match status" value="1"/>
</dbReference>
<protein>
    <recommendedName>
        <fullName evidence="7">SAM domain-containing protein</fullName>
    </recommendedName>
</protein>
<evidence type="ECO:0000256" key="4">
    <source>
        <dbReference type="ARBA" id="ARBA00023054"/>
    </source>
</evidence>
<feature type="domain" description="SAM" evidence="7">
    <location>
        <begin position="665"/>
        <end position="728"/>
    </location>
</feature>
<dbReference type="EMBL" id="JAVHJS010000009">
    <property type="protein sequence ID" value="KAK2847985.1"/>
    <property type="molecule type" value="Genomic_DNA"/>
</dbReference>
<dbReference type="InterPro" id="IPR037618">
    <property type="entry name" value="LIPB1/2_SAM_2nd"/>
</dbReference>
<proteinExistence type="inferred from homology"/>
<reference evidence="8" key="1">
    <citation type="submission" date="2023-08" db="EMBL/GenBank/DDBJ databases">
        <title>Pelteobagrus vachellii genome.</title>
        <authorList>
            <person name="Liu H."/>
        </authorList>
    </citation>
    <scope>NUCLEOTIDE SEQUENCE</scope>
    <source>
        <strain evidence="8">PRFRI_2022a</strain>
        <tissue evidence="8">Muscle</tissue>
    </source>
</reference>
<name>A0AA88N5P0_TACVA</name>
<evidence type="ECO:0000256" key="6">
    <source>
        <dbReference type="SAM" id="MobiDB-lite"/>
    </source>
</evidence>
<dbReference type="InterPro" id="IPR058914">
    <property type="entry name" value="LIPB1/2_CC"/>
</dbReference>
<dbReference type="AlphaFoldDB" id="A0AA88N5P0"/>
<comment type="similarity">
    <text evidence="1">Belongs to the liprin family. Liprin-beta subfamily.</text>
</comment>
<dbReference type="Pfam" id="PF26022">
    <property type="entry name" value="CC_Liprin_beta"/>
    <property type="match status" value="1"/>
</dbReference>
<comment type="function">
    <text evidence="5">May regulate the disassembly of focal adhesions. Did not bind receptor-like tyrosine phosphatases type 2A.</text>
</comment>
<dbReference type="PANTHER" id="PTHR12587">
    <property type="entry name" value="LAR INTERACTING PROTEIN LIP -RELATED PROTEIN"/>
    <property type="match status" value="1"/>
</dbReference>
<dbReference type="InterPro" id="IPR001660">
    <property type="entry name" value="SAM"/>
</dbReference>
<dbReference type="Gene3D" id="1.10.150.50">
    <property type="entry name" value="Transcription Factor, Ets-1"/>
    <property type="match status" value="3"/>
</dbReference>
<dbReference type="GO" id="GO:0005829">
    <property type="term" value="C:cytosol"/>
    <property type="evidence" value="ECO:0007669"/>
    <property type="project" value="UniProtKB-ARBA"/>
</dbReference>
<dbReference type="Proteomes" id="UP001187315">
    <property type="component" value="Unassembled WGS sequence"/>
</dbReference>
<feature type="region of interest" description="Disordered" evidence="6">
    <location>
        <begin position="502"/>
        <end position="524"/>
    </location>
</feature>
<sequence length="955" mass="107827">MDGIIAGSKSLDYSNGIFDCQSPTSPFMGSLRALHLIEDLRGVLELMDTEEREGLRCQIPDSTAHSLVEWLQGHLSNGHISVTGDIYQDRLNRLESDKESLVLQVSVLTDQVEVQGEKIRDLDLCLEEHREKLNSTEEMLQQELLCRSGLESQKMELMAEISNLKLKLNAMEKERIDFDEQFRDSEGLILEINELRYRNSEMENERLQYEKKLKSTKEELAILRRQLDGKDGELRRLQDETGSRSPTPAGLETTERDLEVQRMKKAVESLLAANEEKDRKIEELRQSLTRYKKVQDLVMSVQGRKDKLKEEESDESYSDSSLTMSIAMSVSMDADKSVLSCAEEVKSQDEPTTFLSTLHVPSLATTPQTKPEADVNLEPVQSQSDSVHQEPSQSQEPVINTSLESVEVPKSSSLNKLDGSTSEKRPLAVGKSPAESRAFDEFNKITTLPPKSTSSSRAVEDDTFGTKKARSSFGRGFFKLRGGKRTASAPNLAATEHNGMDHLDLAGMPQNSSNSDSTNTLSSCLEGKKKSKGIKAFLGKLTRSQSTTFTLDDNLSENEFKRGGVRATAGPRLGWSRDLHNTNSEVDAPFARWSREQVCDWMQEQGLGLYVNLARQWISSGQTLLQASPQNLEKELGIKHHLHRKKLQLALQALGSEEEDNKGKLDYQWVTRWLDDIGLPQYKTQFDEARVDGRMLHYMTVDDLLSLKVGSVLHHLSIKRAIQVLRLNNYEPNCLRRRPSDENNITPAEISQWTNHRVMEWLRSVDLAEYAPNLRGSGVHGGLMVLEPRFNVETMALILNIPPNKTLLRRHLATHFNLLVGSEAQQTKQECMENPDYILLTATAKVKPRKLAFGTFGTLKKKKQEDSDEYVCPMDVEMPKGHSFQKGFRSMELHIYEDELDRLEQMEDSEGTVRQIGAFSEGINNLTSMLKDDELFKEVRTSSPNISVTDDDSNV</sequence>
<dbReference type="InterPro" id="IPR037617">
    <property type="entry name" value="LIPB1/2_SAM_1"/>
</dbReference>
<dbReference type="CDD" id="cd09569">
    <property type="entry name" value="SAM_liprin-beta1_2_repeat3"/>
    <property type="match status" value="1"/>
</dbReference>
<feature type="compositionally biased region" description="Polar residues" evidence="6">
    <location>
        <begin position="406"/>
        <end position="420"/>
    </location>
</feature>
<evidence type="ECO:0000259" key="7">
    <source>
        <dbReference type="PROSITE" id="PS50105"/>
    </source>
</evidence>
<dbReference type="FunFam" id="1.10.150.50:FF:000017">
    <property type="entry name" value="Liprin-beta-1 isoform 1"/>
    <property type="match status" value="1"/>
</dbReference>
<dbReference type="GO" id="GO:0007528">
    <property type="term" value="P:neuromuscular junction development"/>
    <property type="evidence" value="ECO:0007669"/>
    <property type="project" value="TreeGrafter"/>
</dbReference>
<feature type="region of interest" description="Disordered" evidence="6">
    <location>
        <begin position="346"/>
        <end position="372"/>
    </location>
</feature>
<dbReference type="InterPro" id="IPR013761">
    <property type="entry name" value="SAM/pointed_sf"/>
</dbReference>
<dbReference type="InterPro" id="IPR037619">
    <property type="entry name" value="LIPB1/2_SAM_3rd"/>
</dbReference>